<evidence type="ECO:0008006" key="12">
    <source>
        <dbReference type="Google" id="ProtNLM"/>
    </source>
</evidence>
<dbReference type="GO" id="GO:0035435">
    <property type="term" value="P:phosphate ion transmembrane transport"/>
    <property type="evidence" value="ECO:0007669"/>
    <property type="project" value="TreeGrafter"/>
</dbReference>
<comment type="subcellular location">
    <subcellularLocation>
        <location evidence="2">Membrane</location>
        <topology evidence="2">Multi-pass membrane protein</topology>
    </subcellularLocation>
</comment>
<comment type="similarity">
    <text evidence="3">Belongs to the inorganic phosphate transporter (PiT) (TC 2.A.20) family.</text>
</comment>
<comment type="caution">
    <text evidence="10">The sequence shown here is derived from an EMBL/GenBank/DDBJ whole genome shotgun (WGS) entry which is preliminary data.</text>
</comment>
<dbReference type="AlphaFoldDB" id="A0A147JX32"/>
<evidence type="ECO:0000256" key="6">
    <source>
        <dbReference type="ARBA" id="ARBA00022692"/>
    </source>
</evidence>
<dbReference type="EMBL" id="LQMQ01000028">
    <property type="protein sequence ID" value="KUO41097.1"/>
    <property type="molecule type" value="Genomic_DNA"/>
</dbReference>
<dbReference type="GO" id="GO:0016020">
    <property type="term" value="C:membrane"/>
    <property type="evidence" value="ECO:0007669"/>
    <property type="project" value="UniProtKB-SubCell"/>
</dbReference>
<name>A0A147JX32_HADYE</name>
<accession>A0A147JX32</accession>
<evidence type="ECO:0000256" key="3">
    <source>
        <dbReference type="ARBA" id="ARBA00009916"/>
    </source>
</evidence>
<evidence type="ECO:0000313" key="10">
    <source>
        <dbReference type="EMBL" id="KUO41097.1"/>
    </source>
</evidence>
<evidence type="ECO:0000256" key="1">
    <source>
        <dbReference type="ARBA" id="ARBA00001981"/>
    </source>
</evidence>
<proteinExistence type="inferred from homology"/>
<evidence type="ECO:0000256" key="4">
    <source>
        <dbReference type="ARBA" id="ARBA00022448"/>
    </source>
</evidence>
<reference evidence="10 11" key="1">
    <citation type="journal article" date="2016" name="Nat. Microbiol.">
        <title>Genomic inference of the metabolism of cosmopolitan subsurface Archaea, Hadesarchaea.</title>
        <authorList>
            <person name="Baker B.J."/>
            <person name="Saw J.H."/>
            <person name="Lind A.E."/>
            <person name="Lazar C.S."/>
            <person name="Hinrichs K.-U."/>
            <person name="Teske A.P."/>
            <person name="Ettema T.J."/>
        </authorList>
    </citation>
    <scope>NUCLEOTIDE SEQUENCE [LARGE SCALE GENOMIC DNA]</scope>
</reference>
<feature type="transmembrane region" description="Helical" evidence="9">
    <location>
        <begin position="307"/>
        <end position="327"/>
    </location>
</feature>
<keyword evidence="7 9" id="KW-1133">Transmembrane helix</keyword>
<keyword evidence="6 9" id="KW-0812">Transmembrane</keyword>
<protein>
    <recommendedName>
        <fullName evidence="12">Inorganic phosphate transporter</fullName>
    </recommendedName>
</protein>
<dbReference type="STRING" id="1776334.APZ16_05835"/>
<gene>
    <name evidence="10" type="ORF">APZ16_05835</name>
</gene>
<dbReference type="PANTHER" id="PTHR11101">
    <property type="entry name" value="PHOSPHATE TRANSPORTER"/>
    <property type="match status" value="1"/>
</dbReference>
<sequence length="328" mass="34036">MIEIIILIFGFFVAWNLGANNSANCVGVSVGGRILDYRRAIAMVALFVLLGAVLEGWKNMRTVGEGIILPGPSGLNPLFLYPQAALASLIAAAVWMFGATFFGFPMSVSLSTVSAVIGAGAALNFAHPVVAVELNYGRLVAIAISWALNPLLAALLSFAVHLIVSTALRRIKNLLRFNQILKLLIILSSAYSAYVLGANDVGASVGVLYAFFGWPPQLVALFGALALAIGAFTFSRKVMVTVGSGIARIDPTTALAAQLGAAITVWSFVQFGMPVSTSEAIVAGVAGAGLFKGAATVSAGRLRQIGATLLVTPIAVGLLSFAITLLII</sequence>
<dbReference type="PANTHER" id="PTHR11101:SF80">
    <property type="entry name" value="PHOSPHATE TRANSPORTER"/>
    <property type="match status" value="1"/>
</dbReference>
<dbReference type="InterPro" id="IPR001204">
    <property type="entry name" value="Phos_transporter"/>
</dbReference>
<dbReference type="Pfam" id="PF01384">
    <property type="entry name" value="PHO4"/>
    <property type="match status" value="1"/>
</dbReference>
<evidence type="ECO:0000313" key="11">
    <source>
        <dbReference type="Proteomes" id="UP000074294"/>
    </source>
</evidence>
<dbReference type="Proteomes" id="UP000074294">
    <property type="component" value="Unassembled WGS sequence"/>
</dbReference>
<keyword evidence="4" id="KW-0813">Transport</keyword>
<keyword evidence="8 9" id="KW-0472">Membrane</keyword>
<feature type="transmembrane region" description="Helical" evidence="9">
    <location>
        <begin position="180"/>
        <end position="197"/>
    </location>
</feature>
<evidence type="ECO:0000256" key="2">
    <source>
        <dbReference type="ARBA" id="ARBA00004141"/>
    </source>
</evidence>
<organism evidence="10 11">
    <name type="scientific">Hadarchaeum yellowstonense</name>
    <dbReference type="NCBI Taxonomy" id="1776334"/>
    <lineage>
        <taxon>Archaea</taxon>
        <taxon>Methanobacteriati</taxon>
        <taxon>Candidatus Hadarchaeota</taxon>
        <taxon>Candidatus Hadarchaeia</taxon>
        <taxon>Candidatus Hadarchaeales</taxon>
        <taxon>Candidatus Hadarchaeaceae</taxon>
        <taxon>Candidatus Hadarchaeum</taxon>
    </lineage>
</organism>
<evidence type="ECO:0000256" key="5">
    <source>
        <dbReference type="ARBA" id="ARBA00022592"/>
    </source>
</evidence>
<evidence type="ECO:0000256" key="8">
    <source>
        <dbReference type="ARBA" id="ARBA00023136"/>
    </source>
</evidence>
<evidence type="ECO:0000256" key="9">
    <source>
        <dbReference type="SAM" id="Phobius"/>
    </source>
</evidence>
<dbReference type="GO" id="GO:0005315">
    <property type="term" value="F:phosphate transmembrane transporter activity"/>
    <property type="evidence" value="ECO:0007669"/>
    <property type="project" value="InterPro"/>
</dbReference>
<feature type="transmembrane region" description="Helical" evidence="9">
    <location>
        <begin position="139"/>
        <end position="168"/>
    </location>
</feature>
<feature type="transmembrane region" description="Helical" evidence="9">
    <location>
        <begin position="217"/>
        <end position="234"/>
    </location>
</feature>
<feature type="transmembrane region" description="Helical" evidence="9">
    <location>
        <begin position="78"/>
        <end position="104"/>
    </location>
</feature>
<evidence type="ECO:0000256" key="7">
    <source>
        <dbReference type="ARBA" id="ARBA00022989"/>
    </source>
</evidence>
<feature type="transmembrane region" description="Helical" evidence="9">
    <location>
        <begin position="37"/>
        <end position="57"/>
    </location>
</feature>
<comment type="function">
    <text evidence="1">Potential transporter for phosphate.</text>
</comment>
<keyword evidence="5" id="KW-0592">Phosphate transport</keyword>